<comment type="caution">
    <text evidence="6">The sequence shown here is derived from an EMBL/GenBank/DDBJ whole genome shotgun (WGS) entry which is preliminary data.</text>
</comment>
<organism evidence="6 7">
    <name type="scientific">Limnohabitans lacus</name>
    <dbReference type="NCBI Taxonomy" id="3045173"/>
    <lineage>
        <taxon>Bacteria</taxon>
        <taxon>Pseudomonadati</taxon>
        <taxon>Pseudomonadota</taxon>
        <taxon>Betaproteobacteria</taxon>
        <taxon>Burkholderiales</taxon>
        <taxon>Comamonadaceae</taxon>
        <taxon>Limnohabitans</taxon>
    </lineage>
</organism>
<evidence type="ECO:0000313" key="7">
    <source>
        <dbReference type="Proteomes" id="UP001431902"/>
    </source>
</evidence>
<proteinExistence type="predicted"/>
<accession>A0ABT6X757</accession>
<keyword evidence="2" id="KW-0238">DNA-binding</keyword>
<dbReference type="InterPro" id="IPR018490">
    <property type="entry name" value="cNMP-bd_dom_sf"/>
</dbReference>
<name>A0ABT6X757_9BURK</name>
<dbReference type="SUPFAM" id="SSF46785">
    <property type="entry name" value="Winged helix' DNA-binding domain"/>
    <property type="match status" value="1"/>
</dbReference>
<evidence type="ECO:0000256" key="2">
    <source>
        <dbReference type="ARBA" id="ARBA00023125"/>
    </source>
</evidence>
<dbReference type="InterPro" id="IPR036390">
    <property type="entry name" value="WH_DNA-bd_sf"/>
</dbReference>
<keyword evidence="7" id="KW-1185">Reference proteome</keyword>
<reference evidence="6" key="1">
    <citation type="submission" date="2023-05" db="EMBL/GenBank/DDBJ databases">
        <title>Limnohabitans sp. strain HM2-2 Genome sequencing and assembly.</title>
        <authorList>
            <person name="Jung Y."/>
        </authorList>
    </citation>
    <scope>NUCLEOTIDE SEQUENCE</scope>
    <source>
        <strain evidence="6">HM2-2</strain>
    </source>
</reference>
<dbReference type="Gene3D" id="2.60.120.10">
    <property type="entry name" value="Jelly Rolls"/>
    <property type="match status" value="1"/>
</dbReference>
<dbReference type="InterPro" id="IPR014710">
    <property type="entry name" value="RmlC-like_jellyroll"/>
</dbReference>
<dbReference type="SUPFAM" id="SSF51206">
    <property type="entry name" value="cAMP-binding domain-like"/>
    <property type="match status" value="1"/>
</dbReference>
<evidence type="ECO:0000313" key="6">
    <source>
        <dbReference type="EMBL" id="MDI9233961.1"/>
    </source>
</evidence>
<protein>
    <submittedName>
        <fullName evidence="6">Crp/Fnr family transcriptional regulator</fullName>
    </submittedName>
</protein>
<feature type="domain" description="HTH crp-type" evidence="5">
    <location>
        <begin position="169"/>
        <end position="219"/>
    </location>
</feature>
<dbReference type="EMBL" id="JASGBH010000006">
    <property type="protein sequence ID" value="MDI9233961.1"/>
    <property type="molecule type" value="Genomic_DNA"/>
</dbReference>
<feature type="region of interest" description="Disordered" evidence="4">
    <location>
        <begin position="249"/>
        <end position="273"/>
    </location>
</feature>
<keyword evidence="3" id="KW-0804">Transcription</keyword>
<dbReference type="Proteomes" id="UP001431902">
    <property type="component" value="Unassembled WGS sequence"/>
</dbReference>
<dbReference type="Pfam" id="PF13545">
    <property type="entry name" value="HTH_Crp_2"/>
    <property type="match status" value="1"/>
</dbReference>
<evidence type="ECO:0000256" key="1">
    <source>
        <dbReference type="ARBA" id="ARBA00023015"/>
    </source>
</evidence>
<evidence type="ECO:0000256" key="4">
    <source>
        <dbReference type="SAM" id="MobiDB-lite"/>
    </source>
</evidence>
<dbReference type="InterPro" id="IPR012318">
    <property type="entry name" value="HTH_CRP"/>
</dbReference>
<dbReference type="RefSeq" id="WP_283224354.1">
    <property type="nucleotide sequence ID" value="NZ_JASGBH010000006.1"/>
</dbReference>
<keyword evidence="1" id="KW-0805">Transcription regulation</keyword>
<evidence type="ECO:0000256" key="3">
    <source>
        <dbReference type="ARBA" id="ARBA00023163"/>
    </source>
</evidence>
<evidence type="ECO:0000259" key="5">
    <source>
        <dbReference type="Pfam" id="PF13545"/>
    </source>
</evidence>
<sequence>MSQQFQHQIRQNKILSILPEPLVAGMNLELVELSAGQVLADVGQDLQHVYFPLTSIVAWMKMLENGNTIGVAMLGRQGMVSLFAMLTGRHNRNFKAVVQIGGHALRAPLQTAHRVVQSDTCCGNSQLMRYADMRMATVAQNSLCMRNHTLEQQLSRFFLGTLDLIEGQDFSVTHDWIAHWLGVRREAVSLAAKRLMDTGAIAYSRGRITVVDRPALEQLSCECYKALKTEEDKCYASLLVHLRESTSALTPRPSDFESRSASDRPPCAGPLCA</sequence>
<gene>
    <name evidence="6" type="ORF">QLQ16_08940</name>
</gene>